<dbReference type="EMBL" id="KX272938">
    <property type="protein sequence ID" value="APC60541.1"/>
    <property type="molecule type" value="Genomic_DNA"/>
</dbReference>
<reference evidence="13" key="2">
    <citation type="submission" date="2016-01" db="EMBL/GenBank/DDBJ databases">
        <title>The Complete Mitochondrial Genome Sequence of Bactericera cockerelli.</title>
        <authorList>
            <person name="Wu F."/>
            <person name="Deng X."/>
            <person name="Wallis C."/>
            <person name="Trumble J.T."/>
            <person name="Prager S."/>
            <person name="Yokome R."/>
            <person name="Cen Y."/>
            <person name="Liang G."/>
            <person name="Chen J."/>
        </authorList>
    </citation>
    <scope>NUCLEOTIDE SEQUENCE</scope>
</reference>
<feature type="transmembrane region" description="Helical" evidence="12">
    <location>
        <begin position="98"/>
        <end position="120"/>
    </location>
</feature>
<dbReference type="NCBIfam" id="TIGR01131">
    <property type="entry name" value="ATP_synt_6_or_A"/>
    <property type="match status" value="1"/>
</dbReference>
<comment type="subcellular location">
    <subcellularLocation>
        <location evidence="1">Membrane</location>
        <topology evidence="1">Multi-pass membrane protein</topology>
    </subcellularLocation>
    <subcellularLocation>
        <location evidence="11">Mitochondrion inner membrane</location>
        <topology evidence="11">Multi-pass membrane protein</topology>
    </subcellularLocation>
</comment>
<dbReference type="GeneID" id="27439150"/>
<organism evidence="13">
    <name type="scientific">Bactericera cockerelli</name>
    <name type="common">potato/tomato psyllid</name>
    <dbReference type="NCBI Taxonomy" id="290155"/>
    <lineage>
        <taxon>Eukaryota</taxon>
        <taxon>Metazoa</taxon>
        <taxon>Ecdysozoa</taxon>
        <taxon>Arthropoda</taxon>
        <taxon>Hexapoda</taxon>
        <taxon>Insecta</taxon>
        <taxon>Pterygota</taxon>
        <taxon>Neoptera</taxon>
        <taxon>Paraneoptera</taxon>
        <taxon>Hemiptera</taxon>
        <taxon>Sternorrhyncha</taxon>
        <taxon>Psylloidea</taxon>
        <taxon>Triozidae</taxon>
        <taxon>Bactericera</taxon>
    </lineage>
</organism>
<evidence type="ECO:0000256" key="4">
    <source>
        <dbReference type="ARBA" id="ARBA00022547"/>
    </source>
</evidence>
<dbReference type="InterPro" id="IPR000568">
    <property type="entry name" value="ATP_synth_F0_asu"/>
</dbReference>
<dbReference type="PANTHER" id="PTHR11410">
    <property type="entry name" value="ATP SYNTHASE SUBUNIT A"/>
    <property type="match status" value="1"/>
</dbReference>
<feature type="transmembrane region" description="Helical" evidence="12">
    <location>
        <begin position="186"/>
        <end position="219"/>
    </location>
</feature>
<feature type="transmembrane region" description="Helical" evidence="12">
    <location>
        <begin position="12"/>
        <end position="35"/>
    </location>
</feature>
<feature type="transmembrane region" description="Helical" evidence="12">
    <location>
        <begin position="158"/>
        <end position="180"/>
    </location>
</feature>
<keyword evidence="3" id="KW-0813">Transport</keyword>
<dbReference type="Pfam" id="PF00119">
    <property type="entry name" value="ATP-synt_A"/>
    <property type="match status" value="1"/>
</dbReference>
<dbReference type="PANTHER" id="PTHR11410:SF0">
    <property type="entry name" value="ATP SYNTHASE SUBUNIT A"/>
    <property type="match status" value="1"/>
</dbReference>
<dbReference type="AlphaFoldDB" id="A0A166GKR1"/>
<evidence type="ECO:0000256" key="9">
    <source>
        <dbReference type="ARBA" id="ARBA00023136"/>
    </source>
</evidence>
<keyword evidence="8" id="KW-0406">Ion transport</keyword>
<dbReference type="RefSeq" id="YP_009251207.1">
    <property type="nucleotide sequence ID" value="NC_030055.1"/>
</dbReference>
<evidence type="ECO:0000256" key="2">
    <source>
        <dbReference type="ARBA" id="ARBA00006810"/>
    </source>
</evidence>
<dbReference type="GO" id="GO:0045259">
    <property type="term" value="C:proton-transporting ATP synthase complex"/>
    <property type="evidence" value="ECO:0007669"/>
    <property type="project" value="UniProtKB-KW"/>
</dbReference>
<dbReference type="CTD" id="4508"/>
<evidence type="ECO:0000256" key="7">
    <source>
        <dbReference type="ARBA" id="ARBA00022989"/>
    </source>
</evidence>
<accession>A0A166GKR1</accession>
<sequence length="224" mass="25366">MMSSLFSMFDPTAFLSIQFNWIIMNLTLILIPAVYWKSYSRPTKTIMIVINTLNKEFNSLFTSKFSIKGSSLISISLFMLIMVNNVTSNFPYTFCSSAHLSFSLAIAIPIWMSIILFYWMNLTNTMLAHLVPTGTPPMLMPLMVMIEMTSNIIRPMALAVRLTANLIAGHLLMALLGNTFNINTSFWVIILAVQTIFMLFELMVALIQSYVFSVLMTLYSSEIS</sequence>
<dbReference type="EMBL" id="KX272939">
    <property type="protein sequence ID" value="APC60547.1"/>
    <property type="molecule type" value="Genomic_DNA"/>
</dbReference>
<dbReference type="GO" id="GO:0046933">
    <property type="term" value="F:proton-transporting ATP synthase activity, rotational mechanism"/>
    <property type="evidence" value="ECO:0007669"/>
    <property type="project" value="TreeGrafter"/>
</dbReference>
<evidence type="ECO:0000313" key="13">
    <source>
        <dbReference type="EMBL" id="ANA07528.1"/>
    </source>
</evidence>
<evidence type="ECO:0000256" key="8">
    <source>
        <dbReference type="ARBA" id="ARBA00023065"/>
    </source>
</evidence>
<dbReference type="Gene3D" id="1.20.120.220">
    <property type="entry name" value="ATP synthase, F0 complex, subunit A"/>
    <property type="match status" value="1"/>
</dbReference>
<gene>
    <name evidence="13" type="primary">ATP6</name>
    <name evidence="14" type="synonym">atp6</name>
</gene>
<keyword evidence="5 12" id="KW-0812">Transmembrane</keyword>
<evidence type="ECO:0000256" key="10">
    <source>
        <dbReference type="ARBA" id="ARBA00023310"/>
    </source>
</evidence>
<evidence type="ECO:0000256" key="6">
    <source>
        <dbReference type="ARBA" id="ARBA00022781"/>
    </source>
</evidence>
<keyword evidence="10" id="KW-0066">ATP synthesis</keyword>
<evidence type="ECO:0000313" key="17">
    <source>
        <dbReference type="EMBL" id="APC60541.1"/>
    </source>
</evidence>
<keyword evidence="4" id="KW-0138">CF(0)</keyword>
<protein>
    <recommendedName>
        <fullName evidence="11">ATP synthase subunit a</fullName>
    </recommendedName>
</protein>
<keyword evidence="9 12" id="KW-0472">Membrane</keyword>
<proteinExistence type="inferred from homology"/>
<evidence type="ECO:0000313" key="15">
    <source>
        <dbReference type="EMBL" id="APC60520.1"/>
    </source>
</evidence>
<keyword evidence="6" id="KW-0375">Hydrogen ion transport</keyword>
<evidence type="ECO:0000313" key="18">
    <source>
        <dbReference type="EMBL" id="APC60547.1"/>
    </source>
</evidence>
<reference evidence="14" key="1">
    <citation type="journal article" date="2016" name="Southwest. Entomol.">
        <title>The Mitochondrial Genome of the Potato Psyllid, Bactericera cockerelli Sulc., and Differences among Potato Psyllid Populations of the United States.</title>
        <authorList>
            <person name="Lopez-Montiel A."/>
            <person name="Hail D."/>
            <person name="Macias-Velasco J.F."/>
            <person name="Powell C.M."/>
            <person name="Bextine B.R."/>
        </authorList>
    </citation>
    <scope>NUCLEOTIDE SEQUENCE</scope>
    <source>
        <strain evidence="14">California</strain>
        <strain evidence="15">Nebraska</strain>
        <strain evidence="16">Southwestern</strain>
        <strain evidence="17">Texas</strain>
        <strain evidence="18">Washington</strain>
    </source>
</reference>
<feature type="transmembrane region" description="Helical" evidence="12">
    <location>
        <begin position="65"/>
        <end position="86"/>
    </location>
</feature>
<evidence type="ECO:0000256" key="5">
    <source>
        <dbReference type="ARBA" id="ARBA00022692"/>
    </source>
</evidence>
<dbReference type="InterPro" id="IPR035908">
    <property type="entry name" value="F0_ATP_A_sf"/>
</dbReference>
<comment type="similarity">
    <text evidence="2">Belongs to the ATPase A chain family.</text>
</comment>
<feature type="transmembrane region" description="Helical" evidence="12">
    <location>
        <begin position="126"/>
        <end position="146"/>
    </location>
</feature>
<keyword evidence="7 12" id="KW-1133">Transmembrane helix</keyword>
<evidence type="ECO:0000313" key="14">
    <source>
        <dbReference type="EMBL" id="APC60513.1"/>
    </source>
</evidence>
<dbReference type="SUPFAM" id="SSF81336">
    <property type="entry name" value="F1F0 ATP synthase subunit A"/>
    <property type="match status" value="1"/>
</dbReference>
<dbReference type="EMBL" id="KX272934">
    <property type="protein sequence ID" value="APC60513.1"/>
    <property type="molecule type" value="Genomic_DNA"/>
</dbReference>
<dbReference type="EMBL" id="KX272935">
    <property type="protein sequence ID" value="APC60520.1"/>
    <property type="molecule type" value="Genomic_DNA"/>
</dbReference>
<dbReference type="PROSITE" id="PS00449">
    <property type="entry name" value="ATPASE_A"/>
    <property type="match status" value="1"/>
</dbReference>
<dbReference type="InterPro" id="IPR023011">
    <property type="entry name" value="ATP_synth_F0_asu_AS"/>
</dbReference>
<dbReference type="EMBL" id="KX272937">
    <property type="protein sequence ID" value="APC60534.1"/>
    <property type="molecule type" value="Genomic_DNA"/>
</dbReference>
<name>A0A166GKR1_9HEMI</name>
<evidence type="ECO:0000256" key="1">
    <source>
        <dbReference type="ARBA" id="ARBA00004141"/>
    </source>
</evidence>
<dbReference type="InterPro" id="IPR045083">
    <property type="entry name" value="ATP_synth_F0_asu_bact/mt"/>
</dbReference>
<evidence type="ECO:0000256" key="12">
    <source>
        <dbReference type="SAM" id="Phobius"/>
    </source>
</evidence>
<keyword evidence="13" id="KW-0496">Mitochondrion</keyword>
<evidence type="ECO:0000256" key="11">
    <source>
        <dbReference type="RuleBase" id="RU004450"/>
    </source>
</evidence>
<evidence type="ECO:0000256" key="3">
    <source>
        <dbReference type="ARBA" id="ARBA00022448"/>
    </source>
</evidence>
<geneLocation type="mitochondrion" evidence="13"/>
<dbReference type="PRINTS" id="PR00123">
    <property type="entry name" value="ATPASEA"/>
</dbReference>
<evidence type="ECO:0000313" key="16">
    <source>
        <dbReference type="EMBL" id="APC60534.1"/>
    </source>
</evidence>
<dbReference type="CDD" id="cd00310">
    <property type="entry name" value="ATP-synt_Fo_a_6"/>
    <property type="match status" value="1"/>
</dbReference>
<dbReference type="GO" id="GO:0005743">
    <property type="term" value="C:mitochondrial inner membrane"/>
    <property type="evidence" value="ECO:0007669"/>
    <property type="project" value="UniProtKB-SubCell"/>
</dbReference>
<dbReference type="EMBL" id="KU501214">
    <property type="protein sequence ID" value="ANA07528.1"/>
    <property type="molecule type" value="Genomic_DNA"/>
</dbReference>